<name>A0A2N3PUR3_9PROT</name>
<evidence type="ECO:0000313" key="1">
    <source>
        <dbReference type="EMBL" id="PKU24128.1"/>
    </source>
</evidence>
<keyword evidence="2" id="KW-1185">Reference proteome</keyword>
<dbReference type="Gene3D" id="3.40.50.10150">
    <property type="entry name" value="B12-dependent dehydatase associated subunit"/>
    <property type="match status" value="1"/>
</dbReference>
<dbReference type="PIRSF" id="PIRSF018506">
    <property type="entry name" value="Prpndl_dhdrts_md"/>
    <property type="match status" value="1"/>
</dbReference>
<protein>
    <submittedName>
        <fullName evidence="1">Propanediol dehydratase</fullName>
    </submittedName>
</protein>
<accession>A0A2N3PUR3</accession>
<dbReference type="Pfam" id="PF02288">
    <property type="entry name" value="Dehydratase_MU"/>
    <property type="match status" value="1"/>
</dbReference>
<dbReference type="NCBIfam" id="NF011616">
    <property type="entry name" value="PRK15042.1"/>
    <property type="match status" value="1"/>
</dbReference>
<proteinExistence type="predicted"/>
<evidence type="ECO:0000313" key="2">
    <source>
        <dbReference type="Proteomes" id="UP000233293"/>
    </source>
</evidence>
<dbReference type="InterPro" id="IPR010254">
    <property type="entry name" value="B12-dep_deHydtase_bsu"/>
</dbReference>
<dbReference type="SUPFAM" id="SSF52968">
    <property type="entry name" value="B12-dependent dehydatase associated subunit"/>
    <property type="match status" value="1"/>
</dbReference>
<reference evidence="2" key="1">
    <citation type="submission" date="2017-12" db="EMBL/GenBank/DDBJ databases">
        <title>Draft genome sequence of Telmatospirillum siberiense 26-4b1T, an acidotolerant peatland alphaproteobacterium potentially involved in sulfur cycling.</title>
        <authorList>
            <person name="Hausmann B."/>
            <person name="Pjevac P."/>
            <person name="Schreck K."/>
            <person name="Herbold C.W."/>
            <person name="Daims H."/>
            <person name="Wagner M."/>
            <person name="Pester M."/>
            <person name="Loy A."/>
        </authorList>
    </citation>
    <scope>NUCLEOTIDE SEQUENCE [LARGE SCALE GENOMIC DNA]</scope>
    <source>
        <strain evidence="2">26-4b1</strain>
    </source>
</reference>
<dbReference type="OrthoDB" id="4218at2"/>
<sequence>MQISEEMVRQIILEVLQQTPTTTTATKNPGVTVPPLSFREIGTAKAGTDRNEVVIGVPPAFGTAMTKTIIDIPHSDVLKELFAGIEEEGLKARLVRVGRTADVGAIAHDAAMLSGSGIGIGILCRGTAVIHQRDLEILQNLELFPQCPLVDRDVLRAIGRNAAKYAKGEHPTPVPTRSDPMARPKYQGLAALLHNKETQHVKLGAPSVELAVQR</sequence>
<dbReference type="AlphaFoldDB" id="A0A2N3PUR3"/>
<organism evidence="1 2">
    <name type="scientific">Telmatospirillum siberiense</name>
    <dbReference type="NCBI Taxonomy" id="382514"/>
    <lineage>
        <taxon>Bacteria</taxon>
        <taxon>Pseudomonadati</taxon>
        <taxon>Pseudomonadota</taxon>
        <taxon>Alphaproteobacteria</taxon>
        <taxon>Rhodospirillales</taxon>
        <taxon>Rhodospirillaceae</taxon>
        <taxon>Telmatospirillum</taxon>
    </lineage>
</organism>
<gene>
    <name evidence="1" type="primary">pduD</name>
    <name evidence="1" type="ORF">CWS72_13320</name>
</gene>
<dbReference type="Proteomes" id="UP000233293">
    <property type="component" value="Unassembled WGS sequence"/>
</dbReference>
<comment type="caution">
    <text evidence="1">The sequence shown here is derived from an EMBL/GenBank/DDBJ whole genome shotgun (WGS) entry which is preliminary data.</text>
</comment>
<dbReference type="InterPro" id="IPR003208">
    <property type="entry name" value="Dehydtase/Dehydtase_re"/>
</dbReference>
<dbReference type="InterPro" id="IPR025541">
    <property type="entry name" value="Ppandiol/glycerol_DHydtase_msu"/>
</dbReference>
<dbReference type="EMBL" id="PIUM01000014">
    <property type="protein sequence ID" value="PKU24128.1"/>
    <property type="molecule type" value="Genomic_DNA"/>
</dbReference>